<evidence type="ECO:0000313" key="2">
    <source>
        <dbReference type="Proteomes" id="UP000600946"/>
    </source>
</evidence>
<protein>
    <submittedName>
        <fullName evidence="1">Uncharacterized protein</fullName>
    </submittedName>
</protein>
<accession>A0ABQ3A8W8</accession>
<reference evidence="2" key="1">
    <citation type="journal article" date="2019" name="Int. J. Syst. Evol. Microbiol.">
        <title>The Global Catalogue of Microorganisms (GCM) 10K type strain sequencing project: providing services to taxonomists for standard genome sequencing and annotation.</title>
        <authorList>
            <consortium name="The Broad Institute Genomics Platform"/>
            <consortium name="The Broad Institute Genome Sequencing Center for Infectious Disease"/>
            <person name="Wu L."/>
            <person name="Ma J."/>
        </authorList>
    </citation>
    <scope>NUCLEOTIDE SEQUENCE [LARGE SCALE GENOMIC DNA]</scope>
    <source>
        <strain evidence="2">JCM 4594</strain>
    </source>
</reference>
<name>A0ABQ3A8W8_9ACTN</name>
<dbReference type="InterPro" id="IPR014710">
    <property type="entry name" value="RmlC-like_jellyroll"/>
</dbReference>
<keyword evidence="2" id="KW-1185">Reference proteome</keyword>
<dbReference type="Proteomes" id="UP000600946">
    <property type="component" value="Unassembled WGS sequence"/>
</dbReference>
<organism evidence="1 2">
    <name type="scientific">Streptomyces xanthochromogenes</name>
    <dbReference type="NCBI Taxonomy" id="67384"/>
    <lineage>
        <taxon>Bacteria</taxon>
        <taxon>Bacillati</taxon>
        <taxon>Actinomycetota</taxon>
        <taxon>Actinomycetes</taxon>
        <taxon>Kitasatosporales</taxon>
        <taxon>Streptomycetaceae</taxon>
        <taxon>Streptomyces</taxon>
    </lineage>
</organism>
<sequence>MTEQHGARLVADLGRELAAASSHMGGALWRLAESGRDLDANLLRLPPGRTIDEHTDLRLDVLLVVLEGGGELRTESGTLPLRPVTALWLPKGSRRALSGGADGMGYLSVHPRRPGLTIGAPPPAEGGESACLLGRVCPECGRLATERAARFCWNCGSALEG</sequence>
<dbReference type="SUPFAM" id="SSF51182">
    <property type="entry name" value="RmlC-like cupins"/>
    <property type="match status" value="1"/>
</dbReference>
<dbReference type="InterPro" id="IPR011051">
    <property type="entry name" value="RmlC_Cupin_sf"/>
</dbReference>
<evidence type="ECO:0000313" key="1">
    <source>
        <dbReference type="EMBL" id="GGY36090.1"/>
    </source>
</evidence>
<comment type="caution">
    <text evidence="1">The sequence shown here is derived from an EMBL/GenBank/DDBJ whole genome shotgun (WGS) entry which is preliminary data.</text>
</comment>
<gene>
    <name evidence="1" type="ORF">GCM10010326_32440</name>
</gene>
<proteinExistence type="predicted"/>
<dbReference type="Gene3D" id="2.60.120.10">
    <property type="entry name" value="Jelly Rolls"/>
    <property type="match status" value="1"/>
</dbReference>
<dbReference type="EMBL" id="BMUU01000005">
    <property type="protein sequence ID" value="GGY36090.1"/>
    <property type="molecule type" value="Genomic_DNA"/>
</dbReference>